<evidence type="ECO:0000259" key="1">
    <source>
        <dbReference type="Pfam" id="PF00899"/>
    </source>
</evidence>
<dbReference type="GO" id="GO:0008641">
    <property type="term" value="F:ubiquitin-like modifier activating enzyme activity"/>
    <property type="evidence" value="ECO:0007669"/>
    <property type="project" value="InterPro"/>
</dbReference>
<evidence type="ECO:0000313" key="2">
    <source>
        <dbReference type="EMBL" id="CCK78228.1"/>
    </source>
</evidence>
<dbReference type="PANTHER" id="PTHR43267:SF3">
    <property type="entry name" value="THIF PROTEIN"/>
    <property type="match status" value="1"/>
</dbReference>
<sequence>MKTGIAGIGGIGSNVARHLAQSGVKEIKIVDFDAVEASNLNRQFYCFSQVGLKKTDCLEKNLKALFPGMGIETVEKKIKPGDAKQIFSDCDIVVEGFDNKILKKMLIEELCGTGKILVSASGIAGDNMENITTRKMGNCHIVGDFMSDQEDHALFAPKVTMIAAVMAGIVLRHIKEKSHD</sequence>
<protein>
    <submittedName>
        <fullName evidence="2">ThiF: thiamine biosynthesis protein</fullName>
    </submittedName>
</protein>
<dbReference type="PANTHER" id="PTHR43267">
    <property type="entry name" value="TRNA THREONYLCARBAMOYLADENOSINE DEHYDRATASE"/>
    <property type="match status" value="1"/>
</dbReference>
<accession>K0NF17</accession>
<dbReference type="PATRIC" id="fig|651182.5.peg.70"/>
<keyword evidence="3" id="KW-1185">Reference proteome</keyword>
<dbReference type="RefSeq" id="WP_014955586.1">
    <property type="nucleotide sequence ID" value="NC_018645.1"/>
</dbReference>
<dbReference type="KEGG" id="dto:TOL2_C00580"/>
<dbReference type="Proteomes" id="UP000007347">
    <property type="component" value="Chromosome"/>
</dbReference>
<dbReference type="STRING" id="651182.TOL2_C00580"/>
<dbReference type="HOGENOM" id="CLU_013325_10_4_7"/>
<proteinExistence type="predicted"/>
<gene>
    <name evidence="2" type="primary">thiF</name>
    <name evidence="2" type="ordered locus">TOL2_C00580</name>
</gene>
<dbReference type="OrthoDB" id="9804286at2"/>
<dbReference type="SUPFAM" id="SSF69572">
    <property type="entry name" value="Activating enzymes of the ubiquitin-like proteins"/>
    <property type="match status" value="1"/>
</dbReference>
<dbReference type="Pfam" id="PF00899">
    <property type="entry name" value="ThiF"/>
    <property type="match status" value="1"/>
</dbReference>
<dbReference type="InterPro" id="IPR000594">
    <property type="entry name" value="ThiF_NAD_FAD-bd"/>
</dbReference>
<dbReference type="Gene3D" id="3.40.50.720">
    <property type="entry name" value="NAD(P)-binding Rossmann-like Domain"/>
    <property type="match status" value="1"/>
</dbReference>
<reference evidence="2 3" key="1">
    <citation type="journal article" date="2013" name="Environ. Microbiol.">
        <title>Complete genome, catabolic sub-proteomes and key-metabolites of Desulfobacula toluolica Tol2, a marine, aromatic compound-degrading, sulfate-reducing bacterium.</title>
        <authorList>
            <person name="Wohlbrand L."/>
            <person name="Jacob J.H."/>
            <person name="Kube M."/>
            <person name="Mussmann M."/>
            <person name="Jarling R."/>
            <person name="Beck A."/>
            <person name="Amann R."/>
            <person name="Wilkes H."/>
            <person name="Reinhardt R."/>
            <person name="Rabus R."/>
        </authorList>
    </citation>
    <scope>NUCLEOTIDE SEQUENCE [LARGE SCALE GENOMIC DNA]</scope>
    <source>
        <strain evidence="3">DSM 7467 / Tol2</strain>
    </source>
</reference>
<evidence type="ECO:0000313" key="3">
    <source>
        <dbReference type="Proteomes" id="UP000007347"/>
    </source>
</evidence>
<dbReference type="EMBL" id="FO203503">
    <property type="protein sequence ID" value="CCK78228.1"/>
    <property type="molecule type" value="Genomic_DNA"/>
</dbReference>
<dbReference type="InterPro" id="IPR035985">
    <property type="entry name" value="Ubiquitin-activating_enz"/>
</dbReference>
<dbReference type="InterPro" id="IPR045886">
    <property type="entry name" value="ThiF/MoeB/HesA"/>
</dbReference>
<feature type="domain" description="THIF-type NAD/FAD binding fold" evidence="1">
    <location>
        <begin position="3"/>
        <end position="173"/>
    </location>
</feature>
<dbReference type="AlphaFoldDB" id="K0NF17"/>
<name>K0NF17_DESTT</name>
<organism evidence="2 3">
    <name type="scientific">Desulfobacula toluolica (strain DSM 7467 / Tol2)</name>
    <dbReference type="NCBI Taxonomy" id="651182"/>
    <lineage>
        <taxon>Bacteria</taxon>
        <taxon>Pseudomonadati</taxon>
        <taxon>Thermodesulfobacteriota</taxon>
        <taxon>Desulfobacteria</taxon>
        <taxon>Desulfobacterales</taxon>
        <taxon>Desulfobacteraceae</taxon>
        <taxon>Desulfobacula</taxon>
    </lineage>
</organism>
<dbReference type="GO" id="GO:0061503">
    <property type="term" value="F:tRNA threonylcarbamoyladenosine dehydratase"/>
    <property type="evidence" value="ECO:0007669"/>
    <property type="project" value="TreeGrafter"/>
</dbReference>
<dbReference type="NCBIfam" id="NF006395">
    <property type="entry name" value="PRK08644.1"/>
    <property type="match status" value="1"/>
</dbReference>
<dbReference type="GO" id="GO:0061504">
    <property type="term" value="P:cyclic threonylcarbamoyladenosine biosynthetic process"/>
    <property type="evidence" value="ECO:0007669"/>
    <property type="project" value="TreeGrafter"/>
</dbReference>